<evidence type="ECO:0000313" key="2">
    <source>
        <dbReference type="Proteomes" id="UP000235584"/>
    </source>
</evidence>
<dbReference type="Proteomes" id="UP000235584">
    <property type="component" value="Chromosome"/>
</dbReference>
<dbReference type="InterPro" id="IPR008792">
    <property type="entry name" value="PQQD"/>
</dbReference>
<dbReference type="AlphaFoldDB" id="A0A2K9NZ26"/>
<evidence type="ECO:0000313" key="1">
    <source>
        <dbReference type="EMBL" id="AUN99944.1"/>
    </source>
</evidence>
<dbReference type="Gene3D" id="1.10.10.1150">
    <property type="entry name" value="Coenzyme PQQ synthesis protein D (PqqD)"/>
    <property type="match status" value="1"/>
</dbReference>
<dbReference type="RefSeq" id="WP_102245233.1">
    <property type="nucleotide sequence ID" value="NZ_CP025704.1"/>
</dbReference>
<gene>
    <name evidence="1" type="ORF">C0V70_17895</name>
</gene>
<name>A0A2K9NZ26_BACTC</name>
<dbReference type="InterPro" id="IPR041881">
    <property type="entry name" value="PqqD_sf"/>
</dbReference>
<reference evidence="1 2" key="1">
    <citation type="submission" date="2018-01" db="EMBL/GenBank/DDBJ databases">
        <title>Complete genome sequence of Bacteriovorax stolpii DSM12778.</title>
        <authorList>
            <person name="Tang B."/>
            <person name="Chang J."/>
        </authorList>
    </citation>
    <scope>NUCLEOTIDE SEQUENCE [LARGE SCALE GENOMIC DNA]</scope>
    <source>
        <strain evidence="1 2">DSM 12778</strain>
    </source>
</reference>
<dbReference type="OrthoDB" id="5298199at2"/>
<dbReference type="KEGG" id="bsto:C0V70_17895"/>
<dbReference type="Pfam" id="PF05402">
    <property type="entry name" value="PqqD"/>
    <property type="match status" value="1"/>
</dbReference>
<dbReference type="EMBL" id="CP025704">
    <property type="protein sequence ID" value="AUN99944.1"/>
    <property type="molecule type" value="Genomic_DNA"/>
</dbReference>
<organism evidence="1 2">
    <name type="scientific">Bacteriovorax stolpii</name>
    <name type="common">Bdellovibrio stolpii</name>
    <dbReference type="NCBI Taxonomy" id="960"/>
    <lineage>
        <taxon>Bacteria</taxon>
        <taxon>Pseudomonadati</taxon>
        <taxon>Bdellovibrionota</taxon>
        <taxon>Bacteriovoracia</taxon>
        <taxon>Bacteriovoracales</taxon>
        <taxon>Bacteriovoracaceae</taxon>
        <taxon>Bacteriovorax</taxon>
    </lineage>
</organism>
<accession>A0A2K9NZ26</accession>
<keyword evidence="2" id="KW-1185">Reference proteome</keyword>
<sequence length="91" mass="10311">MFESNYSIPEDIVSRSNQDGTVILMKMDEGSTFFKINGAAAEIWKEMVAKKDLNQIAEEMFSTYNAPKEQIQSDIKNFVETLVSKNLLVKA</sequence>
<protein>
    <submittedName>
        <fullName evidence="1">Uncharacterized protein</fullName>
    </submittedName>
</protein>
<proteinExistence type="predicted"/>